<keyword evidence="1" id="KW-0812">Transmembrane</keyword>
<keyword evidence="1" id="KW-0472">Membrane</keyword>
<dbReference type="HOGENOM" id="CLU_3071404_0_0_1"/>
<dbReference type="Gramene" id="scaffold_104118.1">
    <property type="protein sequence ID" value="scaffold_104118.1"/>
    <property type="gene ID" value="scaffold_104118.1"/>
</dbReference>
<keyword evidence="3" id="KW-1185">Reference proteome</keyword>
<organism evidence="3">
    <name type="scientific">Arabidopsis lyrata subsp. lyrata</name>
    <name type="common">Lyre-leaved rock-cress</name>
    <dbReference type="NCBI Taxonomy" id="81972"/>
    <lineage>
        <taxon>Eukaryota</taxon>
        <taxon>Viridiplantae</taxon>
        <taxon>Streptophyta</taxon>
        <taxon>Embryophyta</taxon>
        <taxon>Tracheophyta</taxon>
        <taxon>Spermatophyta</taxon>
        <taxon>Magnoliopsida</taxon>
        <taxon>eudicotyledons</taxon>
        <taxon>Gunneridae</taxon>
        <taxon>Pentapetalae</taxon>
        <taxon>rosids</taxon>
        <taxon>malvids</taxon>
        <taxon>Brassicales</taxon>
        <taxon>Brassicaceae</taxon>
        <taxon>Camelineae</taxon>
        <taxon>Arabidopsis</taxon>
    </lineage>
</organism>
<accession>D7KMW5</accession>
<dbReference type="EMBL" id="GL348713">
    <property type="protein sequence ID" value="EFH67513.1"/>
    <property type="molecule type" value="Genomic_DNA"/>
</dbReference>
<dbReference type="AlphaFoldDB" id="D7KMW5"/>
<evidence type="ECO:0000313" key="3">
    <source>
        <dbReference type="Proteomes" id="UP000008694"/>
    </source>
</evidence>
<evidence type="ECO:0000256" key="1">
    <source>
        <dbReference type="SAM" id="Phobius"/>
    </source>
</evidence>
<proteinExistence type="predicted"/>
<evidence type="ECO:0000313" key="2">
    <source>
        <dbReference type="EMBL" id="EFH67513.1"/>
    </source>
</evidence>
<dbReference type="Proteomes" id="UP000008694">
    <property type="component" value="Unassembled WGS sequence"/>
</dbReference>
<name>D7KMW5_ARALL</name>
<keyword evidence="1" id="KW-1133">Transmembrane helix</keyword>
<gene>
    <name evidence="2" type="ORF">ARALYDRAFT_891324</name>
</gene>
<reference evidence="3" key="1">
    <citation type="journal article" date="2011" name="Nat. Genet.">
        <title>The Arabidopsis lyrata genome sequence and the basis of rapid genome size change.</title>
        <authorList>
            <person name="Hu T.T."/>
            <person name="Pattyn P."/>
            <person name="Bakker E.G."/>
            <person name="Cao J."/>
            <person name="Cheng J.-F."/>
            <person name="Clark R.M."/>
            <person name="Fahlgren N."/>
            <person name="Fawcett J.A."/>
            <person name="Grimwood J."/>
            <person name="Gundlach H."/>
            <person name="Haberer G."/>
            <person name="Hollister J.D."/>
            <person name="Ossowski S."/>
            <person name="Ottilar R.P."/>
            <person name="Salamov A.A."/>
            <person name="Schneeberger K."/>
            <person name="Spannagl M."/>
            <person name="Wang X."/>
            <person name="Yang L."/>
            <person name="Nasrallah M.E."/>
            <person name="Bergelson J."/>
            <person name="Carrington J.C."/>
            <person name="Gaut B.S."/>
            <person name="Schmutz J."/>
            <person name="Mayer K.F.X."/>
            <person name="Van de Peer Y."/>
            <person name="Grigoriev I.V."/>
            <person name="Nordborg M."/>
            <person name="Weigel D."/>
            <person name="Guo Y.-L."/>
        </authorList>
    </citation>
    <scope>NUCLEOTIDE SEQUENCE [LARGE SCALE GENOMIC DNA]</scope>
    <source>
        <strain evidence="3">cv. MN47</strain>
    </source>
</reference>
<protein>
    <submittedName>
        <fullName evidence="2">Expressed protein</fullName>
    </submittedName>
</protein>
<feature type="transmembrane region" description="Helical" evidence="1">
    <location>
        <begin position="6"/>
        <end position="28"/>
    </location>
</feature>
<sequence>MDDRTILPSTTTRLSTIFFLMSLLPLNVKPMKSRQTIKTNTLKRKKESTRVLS</sequence>